<dbReference type="EMBL" id="KE384749">
    <property type="protein sequence ID" value="KJK75868.1"/>
    <property type="molecule type" value="Genomic_DNA"/>
</dbReference>
<dbReference type="InterPro" id="IPR001254">
    <property type="entry name" value="Trypsin_dom"/>
</dbReference>
<dbReference type="Proteomes" id="UP000054544">
    <property type="component" value="Unassembled WGS sequence"/>
</dbReference>
<reference evidence="4" key="1">
    <citation type="journal article" date="2014" name="BMC Genomics">
        <title>The genome sequence of the biocontrol fungus Metarhizium anisopliae and comparative genomics of Metarhizium species.</title>
        <authorList>
            <person name="Pattemore J.A."/>
            <person name="Hane J.K."/>
            <person name="Williams A.H."/>
            <person name="Wilson B.A."/>
            <person name="Stodart B.J."/>
            <person name="Ash G.J."/>
        </authorList>
    </citation>
    <scope>NUCLEOTIDE SEQUENCE [LARGE SCALE GENOMIC DNA]</scope>
    <source>
        <strain evidence="4">BRIP 53293</strain>
    </source>
</reference>
<accession>A0A0D9NQ13</accession>
<dbReference type="Pfam" id="PF00089">
    <property type="entry name" value="Trypsin"/>
    <property type="match status" value="1"/>
</dbReference>
<dbReference type="Gene3D" id="2.40.10.10">
    <property type="entry name" value="Trypsin-like serine proteases"/>
    <property type="match status" value="1"/>
</dbReference>
<dbReference type="InterPro" id="IPR043504">
    <property type="entry name" value="Peptidase_S1_PA_chymotrypsin"/>
</dbReference>
<keyword evidence="4" id="KW-1185">Reference proteome</keyword>
<sequence>MVPKAAILLAAAFSAISAAAATINRRIVGGEVAQDSEFTFIVNIYDKEGLQYYGGSLLDSKTVLTTGHCVVHSAFVKAGTLNVQIGGVDAQVASYKFHPKYIPSPIYAFNNIGIIKLATPIMNSSTISYAVLPESNSVPPVDSFAVAAGWGRHAPGDKSRVDKLSKITIPILSPQYCVDHDPEGRSVHSITGQDTVCAGDSGKTLCYGDSGGPLIDRQTGTLIGVASKVLQDAEKKHCGLSTVFTRVSSFIPFITENLEPAPLTDAEIDDFFNNNWAQKDD</sequence>
<feature type="domain" description="Peptidase S1" evidence="2">
    <location>
        <begin position="27"/>
        <end position="259"/>
    </location>
</feature>
<name>A0A0D9NQ13_METAN</name>
<gene>
    <name evidence="3" type="ORF">H634G_09232</name>
</gene>
<dbReference type="InterPro" id="IPR051333">
    <property type="entry name" value="CLIP_Serine_Protease"/>
</dbReference>
<feature type="chain" id="PRO_5002341212" description="Peptidase S1 domain-containing protein" evidence="1">
    <location>
        <begin position="21"/>
        <end position="281"/>
    </location>
</feature>
<evidence type="ECO:0000259" key="2">
    <source>
        <dbReference type="PROSITE" id="PS50240"/>
    </source>
</evidence>
<proteinExistence type="predicted"/>
<dbReference type="GO" id="GO:0004252">
    <property type="term" value="F:serine-type endopeptidase activity"/>
    <property type="evidence" value="ECO:0007669"/>
    <property type="project" value="InterPro"/>
</dbReference>
<dbReference type="PROSITE" id="PS50240">
    <property type="entry name" value="TRYPSIN_DOM"/>
    <property type="match status" value="1"/>
</dbReference>
<dbReference type="AlphaFoldDB" id="A0A0D9NQ13"/>
<dbReference type="InterPro" id="IPR009003">
    <property type="entry name" value="Peptidase_S1_PA"/>
</dbReference>
<dbReference type="GO" id="GO:0006508">
    <property type="term" value="P:proteolysis"/>
    <property type="evidence" value="ECO:0007669"/>
    <property type="project" value="InterPro"/>
</dbReference>
<evidence type="ECO:0000313" key="3">
    <source>
        <dbReference type="EMBL" id="KJK75868.1"/>
    </source>
</evidence>
<dbReference type="STRING" id="1291518.A0A0D9NQ13"/>
<organism evidence="3 4">
    <name type="scientific">Metarhizium anisopliae BRIP 53293</name>
    <dbReference type="NCBI Taxonomy" id="1291518"/>
    <lineage>
        <taxon>Eukaryota</taxon>
        <taxon>Fungi</taxon>
        <taxon>Dikarya</taxon>
        <taxon>Ascomycota</taxon>
        <taxon>Pezizomycotina</taxon>
        <taxon>Sordariomycetes</taxon>
        <taxon>Hypocreomycetidae</taxon>
        <taxon>Hypocreales</taxon>
        <taxon>Clavicipitaceae</taxon>
        <taxon>Metarhizium</taxon>
    </lineage>
</organism>
<dbReference type="PRINTS" id="PR00722">
    <property type="entry name" value="CHYMOTRYPSIN"/>
</dbReference>
<evidence type="ECO:0000313" key="4">
    <source>
        <dbReference type="Proteomes" id="UP000054544"/>
    </source>
</evidence>
<keyword evidence="1" id="KW-0732">Signal</keyword>
<feature type="signal peptide" evidence="1">
    <location>
        <begin position="1"/>
        <end position="20"/>
    </location>
</feature>
<dbReference type="PANTHER" id="PTHR24260:SF143">
    <property type="entry name" value="SERINE PROTEASE GD-LIKE PROTEIN"/>
    <property type="match status" value="1"/>
</dbReference>
<protein>
    <recommendedName>
        <fullName evidence="2">Peptidase S1 domain-containing protein</fullName>
    </recommendedName>
</protein>
<dbReference type="PANTHER" id="PTHR24260">
    <property type="match status" value="1"/>
</dbReference>
<dbReference type="SUPFAM" id="SSF50494">
    <property type="entry name" value="Trypsin-like serine proteases"/>
    <property type="match status" value="1"/>
</dbReference>
<dbReference type="CDD" id="cd00190">
    <property type="entry name" value="Tryp_SPc"/>
    <property type="match status" value="1"/>
</dbReference>
<dbReference type="SMART" id="SM00020">
    <property type="entry name" value="Tryp_SPc"/>
    <property type="match status" value="1"/>
</dbReference>
<dbReference type="InterPro" id="IPR001314">
    <property type="entry name" value="Peptidase_S1A"/>
</dbReference>
<evidence type="ECO:0000256" key="1">
    <source>
        <dbReference type="SAM" id="SignalP"/>
    </source>
</evidence>